<name>A0A6M5YNU9_9BACT</name>
<dbReference type="EMBL" id="CP053452">
    <property type="protein sequence ID" value="QJW95174.1"/>
    <property type="molecule type" value="Genomic_DNA"/>
</dbReference>
<protein>
    <submittedName>
        <fullName evidence="3">Uncharacterized protein</fullName>
    </submittedName>
</protein>
<dbReference type="Proteomes" id="UP000503447">
    <property type="component" value="Chromosome"/>
</dbReference>
<evidence type="ECO:0000256" key="1">
    <source>
        <dbReference type="SAM" id="MobiDB-lite"/>
    </source>
</evidence>
<evidence type="ECO:0000313" key="4">
    <source>
        <dbReference type="Proteomes" id="UP000503447"/>
    </source>
</evidence>
<organism evidence="3 4">
    <name type="scientific">Frigoriglobus tundricola</name>
    <dbReference type="NCBI Taxonomy" id="2774151"/>
    <lineage>
        <taxon>Bacteria</taxon>
        <taxon>Pseudomonadati</taxon>
        <taxon>Planctomycetota</taxon>
        <taxon>Planctomycetia</taxon>
        <taxon>Gemmatales</taxon>
        <taxon>Gemmataceae</taxon>
        <taxon>Frigoriglobus</taxon>
    </lineage>
</organism>
<evidence type="ECO:0000256" key="2">
    <source>
        <dbReference type="SAM" id="Phobius"/>
    </source>
</evidence>
<dbReference type="KEGG" id="ftj:FTUN_2713"/>
<feature type="transmembrane region" description="Helical" evidence="2">
    <location>
        <begin position="20"/>
        <end position="42"/>
    </location>
</feature>
<feature type="region of interest" description="Disordered" evidence="1">
    <location>
        <begin position="60"/>
        <end position="87"/>
    </location>
</feature>
<keyword evidence="2" id="KW-0472">Membrane</keyword>
<dbReference type="AlphaFoldDB" id="A0A6M5YNU9"/>
<evidence type="ECO:0000313" key="3">
    <source>
        <dbReference type="EMBL" id="QJW95174.1"/>
    </source>
</evidence>
<feature type="compositionally biased region" description="Basic residues" evidence="1">
    <location>
        <begin position="60"/>
        <end position="74"/>
    </location>
</feature>
<proteinExistence type="predicted"/>
<keyword evidence="2" id="KW-0812">Transmembrane</keyword>
<sequence>MARLLWARRGRRAAGAPAALVVGLGAVIGFVGLGAVIGFVGLRTAPVFFGTVRHNARRRLRDGRGRERHNVRRRLRDDRGREQRVRR</sequence>
<reference evidence="4" key="1">
    <citation type="submission" date="2020-05" db="EMBL/GenBank/DDBJ databases">
        <title>Frigoriglobus tundricola gen. nov., sp. nov., a psychrotolerant cellulolytic planctomycete of the family Gemmataceae with two divergent copies of 16S rRNA gene.</title>
        <authorList>
            <person name="Kulichevskaya I.S."/>
            <person name="Ivanova A.A."/>
            <person name="Naumoff D.G."/>
            <person name="Beletsky A.V."/>
            <person name="Rijpstra W.I.C."/>
            <person name="Sinninghe Damste J.S."/>
            <person name="Mardanov A.V."/>
            <person name="Ravin N.V."/>
            <person name="Dedysh S.N."/>
        </authorList>
    </citation>
    <scope>NUCLEOTIDE SEQUENCE [LARGE SCALE GENOMIC DNA]</scope>
    <source>
        <strain evidence="4">PL17</strain>
    </source>
</reference>
<keyword evidence="4" id="KW-1185">Reference proteome</keyword>
<gene>
    <name evidence="3" type="ORF">FTUN_2713</name>
</gene>
<accession>A0A6M5YNU9</accession>
<feature type="compositionally biased region" description="Basic and acidic residues" evidence="1">
    <location>
        <begin position="75"/>
        <end position="87"/>
    </location>
</feature>
<keyword evidence="2" id="KW-1133">Transmembrane helix</keyword>